<dbReference type="EMBL" id="CP121646">
    <property type="protein sequence ID" value="WFU62478.1"/>
    <property type="molecule type" value="Genomic_DNA"/>
</dbReference>
<accession>A0ABY8JEQ1</accession>
<evidence type="ECO:0000313" key="2">
    <source>
        <dbReference type="Proteomes" id="UP001221546"/>
    </source>
</evidence>
<dbReference type="RefSeq" id="WP_310885151.1">
    <property type="nucleotide sequence ID" value="NZ_CP121646.1"/>
</dbReference>
<sequence>MFTARVKKVVDQAKPSQKVVLIIRIDADLNTSEVATIADASQRRVYIDKFYSKLKQPLVKEVKSLTGVQIVDKLEGTNQMVLAAPAEIWRKYLAHPPAVFKSKALTVSANETEVTL</sequence>
<keyword evidence="2" id="KW-1185">Reference proteome</keyword>
<dbReference type="Proteomes" id="UP001221546">
    <property type="component" value="Chromosome"/>
</dbReference>
<name>A0ABY8JEQ1_9BRAD</name>
<organism evidence="1 2">
    <name type="scientific">Bradyrhizobium brasilense</name>
    <dbReference type="NCBI Taxonomy" id="1419277"/>
    <lineage>
        <taxon>Bacteria</taxon>
        <taxon>Pseudomonadati</taxon>
        <taxon>Pseudomonadota</taxon>
        <taxon>Alphaproteobacteria</taxon>
        <taxon>Hyphomicrobiales</taxon>
        <taxon>Nitrobacteraceae</taxon>
        <taxon>Bradyrhizobium</taxon>
    </lineage>
</organism>
<reference evidence="1 2" key="1">
    <citation type="submission" date="2023-04" db="EMBL/GenBank/DDBJ databases">
        <title>Australian commercial rhizobial inoculants.</title>
        <authorList>
            <person name="Kohlmeier M.G."/>
            <person name="O'Hara G.W."/>
            <person name="Colombi E."/>
            <person name="Ramsay J.P."/>
            <person name="Terpolilli J."/>
        </authorList>
    </citation>
    <scope>NUCLEOTIDE SEQUENCE [LARGE SCALE GENOMIC DNA]</scope>
    <source>
        <strain evidence="1 2">CB627</strain>
    </source>
</reference>
<protein>
    <submittedName>
        <fullName evidence="1">Uncharacterized protein</fullName>
    </submittedName>
</protein>
<gene>
    <name evidence="1" type="ORF">QA636_34095</name>
</gene>
<evidence type="ECO:0000313" key="1">
    <source>
        <dbReference type="EMBL" id="WFU62478.1"/>
    </source>
</evidence>
<proteinExistence type="predicted"/>